<organism evidence="1 2">
    <name type="scientific">Stegodyphus mimosarum</name>
    <name type="common">African social velvet spider</name>
    <dbReference type="NCBI Taxonomy" id="407821"/>
    <lineage>
        <taxon>Eukaryota</taxon>
        <taxon>Metazoa</taxon>
        <taxon>Ecdysozoa</taxon>
        <taxon>Arthropoda</taxon>
        <taxon>Chelicerata</taxon>
        <taxon>Arachnida</taxon>
        <taxon>Araneae</taxon>
        <taxon>Araneomorphae</taxon>
        <taxon>Entelegynae</taxon>
        <taxon>Eresoidea</taxon>
        <taxon>Eresidae</taxon>
        <taxon>Stegodyphus</taxon>
    </lineage>
</organism>
<gene>
    <name evidence="1" type="ORF">X975_13452</name>
</gene>
<reference evidence="1 2" key="1">
    <citation type="submission" date="2013-11" db="EMBL/GenBank/DDBJ databases">
        <title>Genome sequencing of Stegodyphus mimosarum.</title>
        <authorList>
            <person name="Bechsgaard J."/>
        </authorList>
    </citation>
    <scope>NUCLEOTIDE SEQUENCE [LARGE SCALE GENOMIC DNA]</scope>
</reference>
<dbReference type="EMBL" id="KK118075">
    <property type="protein sequence ID" value="KFM72187.1"/>
    <property type="molecule type" value="Genomic_DNA"/>
</dbReference>
<dbReference type="Proteomes" id="UP000054359">
    <property type="component" value="Unassembled WGS sequence"/>
</dbReference>
<feature type="non-terminal residue" evidence="1">
    <location>
        <position position="51"/>
    </location>
</feature>
<dbReference type="AlphaFoldDB" id="A0A087U498"/>
<evidence type="ECO:0000313" key="2">
    <source>
        <dbReference type="Proteomes" id="UP000054359"/>
    </source>
</evidence>
<accession>A0A087U498</accession>
<name>A0A087U498_STEMI</name>
<proteinExistence type="predicted"/>
<keyword evidence="2" id="KW-1185">Reference proteome</keyword>
<evidence type="ECO:0000313" key="1">
    <source>
        <dbReference type="EMBL" id="KFM72187.1"/>
    </source>
</evidence>
<feature type="non-terminal residue" evidence="1">
    <location>
        <position position="1"/>
    </location>
</feature>
<protein>
    <submittedName>
        <fullName evidence="1">Uncharacterized protein</fullName>
    </submittedName>
</protein>
<sequence>DLFELKSSLCFHVHRSLFSSQHIFPIVPIRCHPLRKSDPLRKDISSCKHVC</sequence>